<evidence type="ECO:0000313" key="2">
    <source>
        <dbReference type="Proteomes" id="UP000690515"/>
    </source>
</evidence>
<reference evidence="1 2" key="1">
    <citation type="submission" date="2021-04" db="EMBL/GenBank/DDBJ databases">
        <authorList>
            <person name="Pira H."/>
            <person name="Risdian C."/>
            <person name="Wink J."/>
        </authorList>
    </citation>
    <scope>NUCLEOTIDE SEQUENCE [LARGE SCALE GENOMIC DNA]</scope>
    <source>
        <strain evidence="1 2">WH53</strain>
    </source>
</reference>
<dbReference type="Proteomes" id="UP000690515">
    <property type="component" value="Unassembled WGS sequence"/>
</dbReference>
<gene>
    <name evidence="1" type="ORF">KCG35_08070</name>
</gene>
<organism evidence="1 2">
    <name type="scientific">Zooshikella harenae</name>
    <dbReference type="NCBI Taxonomy" id="2827238"/>
    <lineage>
        <taxon>Bacteria</taxon>
        <taxon>Pseudomonadati</taxon>
        <taxon>Pseudomonadota</taxon>
        <taxon>Gammaproteobacteria</taxon>
        <taxon>Oceanospirillales</taxon>
        <taxon>Zooshikellaceae</taxon>
        <taxon>Zooshikella</taxon>
    </lineage>
</organism>
<dbReference type="RefSeq" id="WP_215819175.1">
    <property type="nucleotide sequence ID" value="NZ_JAGSOY010000013.1"/>
</dbReference>
<dbReference type="InterPro" id="IPR011990">
    <property type="entry name" value="TPR-like_helical_dom_sf"/>
</dbReference>
<comment type="caution">
    <text evidence="1">The sequence shown here is derived from an EMBL/GenBank/DDBJ whole genome shotgun (WGS) entry which is preliminary data.</text>
</comment>
<accession>A0ABS5ZDJ0</accession>
<name>A0ABS5ZDJ0_9GAMM</name>
<dbReference type="Gene3D" id="1.25.40.10">
    <property type="entry name" value="Tetratricopeptide repeat domain"/>
    <property type="match status" value="1"/>
</dbReference>
<sequence>MRLLLARGYKWCSIVAVVCFTSACTTHRISNQLDMAYEHYYNGDCVATLHSLSRVDRLIRARRYFQPEVSFLRGLCLERQGYLMDAVETYRYIVKVYPESEYAFRARARLKVLGGAQSPLK</sequence>
<dbReference type="EMBL" id="JAGSOY010000013">
    <property type="protein sequence ID" value="MBU2711012.1"/>
    <property type="molecule type" value="Genomic_DNA"/>
</dbReference>
<evidence type="ECO:0000313" key="1">
    <source>
        <dbReference type="EMBL" id="MBU2711012.1"/>
    </source>
</evidence>
<proteinExistence type="predicted"/>
<evidence type="ECO:0008006" key="3">
    <source>
        <dbReference type="Google" id="ProtNLM"/>
    </source>
</evidence>
<protein>
    <recommendedName>
        <fullName evidence="3">Tetratricopeptide repeat protein</fullName>
    </recommendedName>
</protein>
<keyword evidence="2" id="KW-1185">Reference proteome</keyword>
<dbReference type="PROSITE" id="PS51257">
    <property type="entry name" value="PROKAR_LIPOPROTEIN"/>
    <property type="match status" value="1"/>
</dbReference>
<dbReference type="SUPFAM" id="SSF48452">
    <property type="entry name" value="TPR-like"/>
    <property type="match status" value="1"/>
</dbReference>